<name>A0A5D0MIF6_9BACT</name>
<organism evidence="1 2">
    <name type="scientific">Candidatus Mcinerneyibacterium aminivorans</name>
    <dbReference type="NCBI Taxonomy" id="2703815"/>
    <lineage>
        <taxon>Bacteria</taxon>
        <taxon>Candidatus Macinerneyibacteriota</taxon>
        <taxon>Candidatus Mcinerneyibacteria</taxon>
        <taxon>Candidatus Mcinerneyibacteriales</taxon>
        <taxon>Candidatus Mcinerneyibacteriaceae</taxon>
        <taxon>Candidatus Mcinerneyibacterium</taxon>
    </lineage>
</organism>
<evidence type="ECO:0000313" key="1">
    <source>
        <dbReference type="EMBL" id="TYB31695.1"/>
    </source>
</evidence>
<reference evidence="1" key="1">
    <citation type="submission" date="2019-08" db="EMBL/GenBank/DDBJ databases">
        <title>Genomic characterization of a novel candidate phylum (ARYD3) from a high temperature, high salinity tertiary oil reservoir in north central Oklahoma, USA.</title>
        <authorList>
            <person name="Youssef N.H."/>
            <person name="Yadav A."/>
            <person name="Elshahed M.S."/>
        </authorList>
    </citation>
    <scope>NUCLEOTIDE SEQUENCE [LARGE SCALE GENOMIC DNA]</scope>
    <source>
        <strain evidence="1">ARYD3</strain>
    </source>
</reference>
<comment type="caution">
    <text evidence="1">The sequence shown here is derived from an EMBL/GenBank/DDBJ whole genome shotgun (WGS) entry which is preliminary data.</text>
</comment>
<protein>
    <submittedName>
        <fullName evidence="1">Uncharacterized protein</fullName>
    </submittedName>
</protein>
<dbReference type="Proteomes" id="UP000324143">
    <property type="component" value="Unassembled WGS sequence"/>
</dbReference>
<accession>A0A5D0MIF6</accession>
<gene>
    <name evidence="1" type="ORF">FXF47_03605</name>
</gene>
<evidence type="ECO:0000313" key="2">
    <source>
        <dbReference type="Proteomes" id="UP000324143"/>
    </source>
</evidence>
<sequence length="265" mass="31472">MHKMIRFFILSFVIFFFFFLTRGSVDYEYSIRNNISKIEITHNFIDDQLYINKMNEDKQSAIIKIKPLTDANYFNIKIYHVNFIDTKYKLYLKKTSGMWSYIDGIYNNYGFQSFKNFNIDEFLNNKFIMIKIEIDSYFIGIIQKIECRYFEEYFKNKITINNEYEGVNLESNIITAKGFAILKNYNNPEEKIKQQRAATIRAYRNLAALIRKIANNEKINLEENRLSGFVRGAKIIRKEYKDDGIYVTIGIQINGENGLNNIVKH</sequence>
<dbReference type="EMBL" id="VSIX01000032">
    <property type="protein sequence ID" value="TYB31695.1"/>
    <property type="molecule type" value="Genomic_DNA"/>
</dbReference>
<proteinExistence type="predicted"/>
<keyword evidence="2" id="KW-1185">Reference proteome</keyword>
<dbReference type="AlphaFoldDB" id="A0A5D0MIF6"/>